<evidence type="ECO:0000313" key="3">
    <source>
        <dbReference type="Proteomes" id="UP000285084"/>
    </source>
</evidence>
<comment type="caution">
    <text evidence="2">The sequence shown here is derived from an EMBL/GenBank/DDBJ whole genome shotgun (WGS) entry which is preliminary data.</text>
</comment>
<gene>
    <name evidence="2" type="ORF">BFJ69_g13948</name>
</gene>
<dbReference type="AlphaFoldDB" id="A0A420MJ44"/>
<sequence>MFLTIGYIINYWLLFSLWCSTKGHSQKFFPGEKKIYIPTPSWATKPSTNSNR</sequence>
<proteinExistence type="predicted"/>
<reference evidence="2 3" key="1">
    <citation type="journal article" date="2018" name="Sci. Rep.">
        <title>Characterisation of pathogen-specific regions and novel effector candidates in Fusarium oxysporum f. sp. cepae.</title>
        <authorList>
            <person name="Armitage A.D."/>
            <person name="Taylor A."/>
            <person name="Sobczyk M.K."/>
            <person name="Baxter L."/>
            <person name="Greenfield B.P."/>
            <person name="Bates H.J."/>
            <person name="Wilson F."/>
            <person name="Jackson A.C."/>
            <person name="Ott S."/>
            <person name="Harrison R.J."/>
            <person name="Clarkson J.P."/>
        </authorList>
    </citation>
    <scope>NUCLEOTIDE SEQUENCE [LARGE SCALE GENOMIC DNA]</scope>
    <source>
        <strain evidence="2 3">Fo_A13</strain>
    </source>
</reference>
<protein>
    <submittedName>
        <fullName evidence="2">Uncharacterized protein</fullName>
    </submittedName>
</protein>
<organism evidence="2 3">
    <name type="scientific">Fusarium oxysporum</name>
    <name type="common">Fusarium vascular wilt</name>
    <dbReference type="NCBI Taxonomy" id="5507"/>
    <lineage>
        <taxon>Eukaryota</taxon>
        <taxon>Fungi</taxon>
        <taxon>Dikarya</taxon>
        <taxon>Ascomycota</taxon>
        <taxon>Pezizomycotina</taxon>
        <taxon>Sordariomycetes</taxon>
        <taxon>Hypocreomycetidae</taxon>
        <taxon>Hypocreales</taxon>
        <taxon>Nectriaceae</taxon>
        <taxon>Fusarium</taxon>
        <taxon>Fusarium oxysporum species complex</taxon>
    </lineage>
</organism>
<dbReference type="Proteomes" id="UP000285084">
    <property type="component" value="Unassembled WGS sequence"/>
</dbReference>
<feature type="chain" id="PRO_5019553338" evidence="1">
    <location>
        <begin position="26"/>
        <end position="52"/>
    </location>
</feature>
<evidence type="ECO:0000256" key="1">
    <source>
        <dbReference type="SAM" id="SignalP"/>
    </source>
</evidence>
<keyword evidence="1" id="KW-0732">Signal</keyword>
<dbReference type="EMBL" id="MRCX01000202">
    <property type="protein sequence ID" value="RKK68044.1"/>
    <property type="molecule type" value="Genomic_DNA"/>
</dbReference>
<name>A0A420MJ44_FUSOX</name>
<accession>A0A420MJ44</accession>
<feature type="signal peptide" evidence="1">
    <location>
        <begin position="1"/>
        <end position="25"/>
    </location>
</feature>
<evidence type="ECO:0000313" key="2">
    <source>
        <dbReference type="EMBL" id="RKK68044.1"/>
    </source>
</evidence>